<sequence>MLSSQRHVHLVRQLSVKSTIVVLMLGGMALEAQALTLVPLTPDAANSSQPAFGTDITNLVNDPFAYDPANPTSATPAGIHTDGFHSDEPAGQDVTLIFDFTNGPITLAAGESFNVDLWGRNNCCYDRDDDYDIELYNSGSLVASITGQGIPNSAPYYNRSALGSPGDTFDSLHLIAHDSNGVGDNNFFTPVEIRAFASLPLNPVLTIDRATGAVALVNETGSDIGIIGYSLTSVAGSLSADSSDWTTVTGNYDASPGNGSVDSDDSWTVLTTTPDGTDLSEGELDGGNGGSLASGSPINLGTPWKQTPYEDVVAKILLSDGSINTLDVEYSGVPIEVGDLNGSGVIDANDWDEYVTNAMYDPSGLPAAAAYLAGDLNGDGVNDILDTDLFIRAFESTNGAGSFQAMIAARGVPEPASYLLMGMVAILGAVVLRRQHREISISLLALLAVASFALPTRQAQAIDYTWTGSAGNGDWNNAANWDTNGIPVDDNAGSAGLSVAGVDDSIIFAGSNMPTVNVPDIGGRNAAGTNTPILNLQSGGNLSITSGVGEIGGYITNQVGLARTLFVVGDGVGGANEDVILNVSHSGALIRHEQQVTHNFVVNSDGTLNFDAGITFSSELSAAGRPRYGTFTVNGGSVDAAGPLSNFTVAATGDALAANNYVDFTSPGGTFTADFGGNLVDLTAVQAAAALGGDGSFRSSAGYGLSITDNADNSFTVEALSQLALLTLQIDPDNGSVMIRNPTGSPVSINSYQISSVGGALDPLGWNSFSDQNLDPIGGGSNPGETWDVVGSGSANSLHEGFLLGSTEVPASGLSIGSAFDESVFGAGNEGDLVFTYRTTDGALIPGLVVYDVPPPVSGDYNGDGVVNLADYTVWRNNLGAGDESSFAPGTGNGGGVDASDYADWKSNFGSTASLPAAVRAVPEPSTIVLVLAALGSLMLTRTVKTNGVGFMKSEFSMLMRGRLGLATCFLVAWAVVGSTAQAAVSNDRAFLFGDPGSADATLAPPSVDVAANVGNGNTIGFVFNGQSATGDEIGPGGAYLDLIVGGDPRYTDVSGRPGAANGDFGARFDGTDDVLHGTPLNRPDNLSTLVEGYPLNYTGILGHGLQMWVNPAQSALGSEESPGTYQSIVFDTSLSGGPAINEVGQWTQTNSQHVSGADGIAPVPASVDVPAGDTWYHVMHHHQPTSGDTFLSVVYVDGVVVSANLDTIVAAPPANYKGELVVGAAEVNGDNNFETAEYDYFFEGDIDNLEMYVFGDNTSEGGQNWGSFDLFSDNEWIANEIANIPGGVLQPGDVNKDGNVNSSDVDAFIAGWLSVNEFAGAHGTAVAGDWETWGNGDLNHDGMTDLGDLYIMNQALAGAGVGTITADMLAGQAVPEPSSVALITLSGLASWLAWRRR</sequence>
<evidence type="ECO:0000313" key="3">
    <source>
        <dbReference type="EMBL" id="MCO6043382.1"/>
    </source>
</evidence>
<protein>
    <submittedName>
        <fullName evidence="3">PEP-CTERM sorting domain-containing protein</fullName>
    </submittedName>
</protein>
<dbReference type="Gene3D" id="1.10.1330.10">
    <property type="entry name" value="Dockerin domain"/>
    <property type="match status" value="2"/>
</dbReference>
<comment type="caution">
    <text evidence="3">The sequence shown here is derived from an EMBL/GenBank/DDBJ whole genome shotgun (WGS) entry which is preliminary data.</text>
</comment>
<feature type="region of interest" description="Disordered" evidence="1">
    <location>
        <begin position="254"/>
        <end position="299"/>
    </location>
</feature>
<dbReference type="SUPFAM" id="SSF63446">
    <property type="entry name" value="Type I dockerin domain"/>
    <property type="match status" value="2"/>
</dbReference>
<name>A0A9X2F6U4_9BACT</name>
<evidence type="ECO:0000259" key="2">
    <source>
        <dbReference type="Pfam" id="PF07589"/>
    </source>
</evidence>
<organism evidence="3 4">
    <name type="scientific">Aeoliella straminimaris</name>
    <dbReference type="NCBI Taxonomy" id="2954799"/>
    <lineage>
        <taxon>Bacteria</taxon>
        <taxon>Pseudomonadati</taxon>
        <taxon>Planctomycetota</taxon>
        <taxon>Planctomycetia</taxon>
        <taxon>Pirellulales</taxon>
        <taxon>Lacipirellulaceae</taxon>
        <taxon>Aeoliella</taxon>
    </lineage>
</organism>
<dbReference type="EMBL" id="JAMXLR010000023">
    <property type="protein sequence ID" value="MCO6043382.1"/>
    <property type="molecule type" value="Genomic_DNA"/>
</dbReference>
<dbReference type="PROSITE" id="PS00018">
    <property type="entry name" value="EF_HAND_1"/>
    <property type="match status" value="2"/>
</dbReference>
<dbReference type="InterPro" id="IPR036439">
    <property type="entry name" value="Dockerin_dom_sf"/>
</dbReference>
<dbReference type="Pfam" id="PF07589">
    <property type="entry name" value="PEP-CTERM"/>
    <property type="match status" value="2"/>
</dbReference>
<accession>A0A9X2F6U4</accession>
<evidence type="ECO:0000313" key="4">
    <source>
        <dbReference type="Proteomes" id="UP001155241"/>
    </source>
</evidence>
<reference evidence="3" key="1">
    <citation type="submission" date="2022-06" db="EMBL/GenBank/DDBJ databases">
        <title>Aeoliella straminimaris, a novel planctomycete from sediments.</title>
        <authorList>
            <person name="Vitorino I.R."/>
            <person name="Lage O.M."/>
        </authorList>
    </citation>
    <scope>NUCLEOTIDE SEQUENCE</scope>
    <source>
        <strain evidence="3">ICT_H6.2</strain>
    </source>
</reference>
<dbReference type="NCBIfam" id="TIGR02595">
    <property type="entry name" value="PEP_CTERM"/>
    <property type="match status" value="3"/>
</dbReference>
<gene>
    <name evidence="3" type="ORF">NG895_05635</name>
</gene>
<feature type="compositionally biased region" description="Polar residues" evidence="1">
    <location>
        <begin position="254"/>
        <end position="275"/>
    </location>
</feature>
<feature type="domain" description="Ice-binding protein C-terminal" evidence="2">
    <location>
        <begin position="1374"/>
        <end position="1398"/>
    </location>
</feature>
<dbReference type="InterPro" id="IPR013424">
    <property type="entry name" value="Ice-binding_C"/>
</dbReference>
<keyword evidence="4" id="KW-1185">Reference proteome</keyword>
<dbReference type="InterPro" id="IPR018247">
    <property type="entry name" value="EF_Hand_1_Ca_BS"/>
</dbReference>
<feature type="domain" description="Ice-binding protein C-terminal" evidence="2">
    <location>
        <begin position="412"/>
        <end position="434"/>
    </location>
</feature>
<dbReference type="GO" id="GO:0000272">
    <property type="term" value="P:polysaccharide catabolic process"/>
    <property type="evidence" value="ECO:0007669"/>
    <property type="project" value="InterPro"/>
</dbReference>
<evidence type="ECO:0000256" key="1">
    <source>
        <dbReference type="SAM" id="MobiDB-lite"/>
    </source>
</evidence>
<dbReference type="RefSeq" id="WP_252851489.1">
    <property type="nucleotide sequence ID" value="NZ_JAMXLR010000023.1"/>
</dbReference>
<proteinExistence type="predicted"/>
<dbReference type="Proteomes" id="UP001155241">
    <property type="component" value="Unassembled WGS sequence"/>
</dbReference>